<feature type="domain" description="SusD-like N-terminal" evidence="9">
    <location>
        <begin position="32"/>
        <end position="243"/>
    </location>
</feature>
<dbReference type="AlphaFoldDB" id="A0A3D8YHM7"/>
<evidence type="ECO:0000313" key="10">
    <source>
        <dbReference type="EMBL" id="REA62829.1"/>
    </source>
</evidence>
<comment type="caution">
    <text evidence="10">The sequence shown here is derived from an EMBL/GenBank/DDBJ whole genome shotgun (WGS) entry which is preliminary data.</text>
</comment>
<evidence type="ECO:0000256" key="6">
    <source>
        <dbReference type="SAM" id="Coils"/>
    </source>
</evidence>
<organism evidence="10 11">
    <name type="scientific">Dyadobacter luteus</name>
    <dbReference type="NCBI Taxonomy" id="2259619"/>
    <lineage>
        <taxon>Bacteria</taxon>
        <taxon>Pseudomonadati</taxon>
        <taxon>Bacteroidota</taxon>
        <taxon>Cytophagia</taxon>
        <taxon>Cytophagales</taxon>
        <taxon>Spirosomataceae</taxon>
        <taxon>Dyadobacter</taxon>
    </lineage>
</organism>
<comment type="similarity">
    <text evidence="2">Belongs to the SusD family.</text>
</comment>
<feature type="domain" description="RagB/SusD" evidence="8">
    <location>
        <begin position="363"/>
        <end position="451"/>
    </location>
</feature>
<feature type="signal peptide" evidence="7">
    <location>
        <begin position="1"/>
        <end position="23"/>
    </location>
</feature>
<evidence type="ECO:0000256" key="5">
    <source>
        <dbReference type="ARBA" id="ARBA00023237"/>
    </source>
</evidence>
<evidence type="ECO:0000313" key="11">
    <source>
        <dbReference type="Proteomes" id="UP000256373"/>
    </source>
</evidence>
<evidence type="ECO:0000256" key="2">
    <source>
        <dbReference type="ARBA" id="ARBA00006275"/>
    </source>
</evidence>
<reference evidence="10 11" key="1">
    <citation type="submission" date="2018-07" db="EMBL/GenBank/DDBJ databases">
        <title>Dyadobacter roseus sp. nov., isolated from rose rhizosphere soil.</title>
        <authorList>
            <person name="Chen L."/>
        </authorList>
    </citation>
    <scope>NUCLEOTIDE SEQUENCE [LARGE SCALE GENOMIC DNA]</scope>
    <source>
        <strain evidence="10 11">RS19</strain>
    </source>
</reference>
<dbReference type="RefSeq" id="WP_115830125.1">
    <property type="nucleotide sequence ID" value="NZ_QNUL01000004.1"/>
</dbReference>
<dbReference type="Proteomes" id="UP000256373">
    <property type="component" value="Unassembled WGS sequence"/>
</dbReference>
<feature type="chain" id="PRO_5017656394" evidence="7">
    <location>
        <begin position="24"/>
        <end position="488"/>
    </location>
</feature>
<dbReference type="InterPro" id="IPR033985">
    <property type="entry name" value="SusD-like_N"/>
</dbReference>
<keyword evidence="3 7" id="KW-0732">Signal</keyword>
<dbReference type="EMBL" id="QNUL01000004">
    <property type="protein sequence ID" value="REA62829.1"/>
    <property type="molecule type" value="Genomic_DNA"/>
</dbReference>
<keyword evidence="4" id="KW-0472">Membrane</keyword>
<dbReference type="InterPro" id="IPR012944">
    <property type="entry name" value="SusD_RagB_dom"/>
</dbReference>
<dbReference type="SUPFAM" id="SSF48452">
    <property type="entry name" value="TPR-like"/>
    <property type="match status" value="1"/>
</dbReference>
<dbReference type="PROSITE" id="PS51257">
    <property type="entry name" value="PROKAR_LIPOPROTEIN"/>
    <property type="match status" value="1"/>
</dbReference>
<evidence type="ECO:0000256" key="4">
    <source>
        <dbReference type="ARBA" id="ARBA00023136"/>
    </source>
</evidence>
<gene>
    <name evidence="10" type="ORF">DSL64_07865</name>
</gene>
<accession>A0A3D8YHM7</accession>
<evidence type="ECO:0000256" key="7">
    <source>
        <dbReference type="SAM" id="SignalP"/>
    </source>
</evidence>
<name>A0A3D8YHM7_9BACT</name>
<proteinExistence type="inferred from homology"/>
<evidence type="ECO:0000256" key="1">
    <source>
        <dbReference type="ARBA" id="ARBA00004442"/>
    </source>
</evidence>
<dbReference type="GO" id="GO:0009279">
    <property type="term" value="C:cell outer membrane"/>
    <property type="evidence" value="ECO:0007669"/>
    <property type="project" value="UniProtKB-SubCell"/>
</dbReference>
<keyword evidence="6" id="KW-0175">Coiled coil</keyword>
<sequence length="488" mass="52583">MKKTYITGKAFKRTLLWSSFSIAVLSCHSNILDLQPQTSISEQTAFSTPAKILSQVNGLYSQLGAESFYGGRYIIFSEQRGNEFSQNDGNNSTGANVWNQSITGSGDFVNAVWSAAYRTINSANTLIDKLSEDISVIDQPTKNAYIAEAKFIRALSYFSLVQTYAKPYTQSSSAVGLPLRLKGETSGGNNDLAFSTVAQVYEQILKDLDQAETDLPATYSTALLNSSRAHKASAIALKTRVNLVKADYAAVAAEAAKIVSAAAPFQYVSASLTHKLEADISSVFTGSYTGSESIFTIPFLLPAEAPGLQSSLASNYLTPVIYLNTAAIVSDPVFGAESKDARKGLLTTNATGQNLLRKFSKNSAPFTTYIPVIRYAEILLNYAEAAAQNNDLEKATALLQAVRNRSDASHRFSTGVATKTELVATIQKERRIELLGEGFRSHDLFRTGQPLPAKVGNAGTAPAIAPTAANYVWPVPSNELAYNKLAPR</sequence>
<feature type="coiled-coil region" evidence="6">
    <location>
        <begin position="375"/>
        <end position="405"/>
    </location>
</feature>
<dbReference type="CDD" id="cd08977">
    <property type="entry name" value="SusD"/>
    <property type="match status" value="1"/>
</dbReference>
<protein>
    <submittedName>
        <fullName evidence="10">RagB/SusD family nutrient uptake outer membrane protein</fullName>
    </submittedName>
</protein>
<keyword evidence="11" id="KW-1185">Reference proteome</keyword>
<dbReference type="Gene3D" id="1.25.40.390">
    <property type="match status" value="1"/>
</dbReference>
<evidence type="ECO:0000256" key="3">
    <source>
        <dbReference type="ARBA" id="ARBA00022729"/>
    </source>
</evidence>
<evidence type="ECO:0000259" key="9">
    <source>
        <dbReference type="Pfam" id="PF14322"/>
    </source>
</evidence>
<dbReference type="Pfam" id="PF07980">
    <property type="entry name" value="SusD_RagB"/>
    <property type="match status" value="1"/>
</dbReference>
<keyword evidence="5" id="KW-0998">Cell outer membrane</keyword>
<dbReference type="OrthoDB" id="9792139at2"/>
<dbReference type="InterPro" id="IPR011990">
    <property type="entry name" value="TPR-like_helical_dom_sf"/>
</dbReference>
<comment type="subcellular location">
    <subcellularLocation>
        <location evidence="1">Cell outer membrane</location>
    </subcellularLocation>
</comment>
<dbReference type="Pfam" id="PF14322">
    <property type="entry name" value="SusD-like_3"/>
    <property type="match status" value="1"/>
</dbReference>
<evidence type="ECO:0000259" key="8">
    <source>
        <dbReference type="Pfam" id="PF07980"/>
    </source>
</evidence>